<sequence>MKQSTSAKLTTNGSSMLGPSSRSRSPRSMTSDCSMFGTSSGSRSPRLMTNGLLLSKPSSMVSRSLVNVLMASLLPLFSL</sequence>
<dbReference type="Proteomes" id="UP001140949">
    <property type="component" value="Unassembled WGS sequence"/>
</dbReference>
<accession>A0AAX6H2D8</accession>
<comment type="caution">
    <text evidence="2">The sequence shown here is derived from an EMBL/GenBank/DDBJ whole genome shotgun (WGS) entry which is preliminary data.</text>
</comment>
<name>A0AAX6H2D8_IRIPA</name>
<evidence type="ECO:0000313" key="2">
    <source>
        <dbReference type="EMBL" id="KAJ6834798.1"/>
    </source>
</evidence>
<proteinExistence type="predicted"/>
<gene>
    <name evidence="2" type="ORF">M6B38_333000</name>
</gene>
<reference evidence="2" key="1">
    <citation type="journal article" date="2023" name="GigaByte">
        <title>Genome assembly of the bearded iris, Iris pallida Lam.</title>
        <authorList>
            <person name="Bruccoleri R.E."/>
            <person name="Oakeley E.J."/>
            <person name="Faust A.M.E."/>
            <person name="Altorfer M."/>
            <person name="Dessus-Babus S."/>
            <person name="Burckhardt D."/>
            <person name="Oertli M."/>
            <person name="Naumann U."/>
            <person name="Petersen F."/>
            <person name="Wong J."/>
        </authorList>
    </citation>
    <scope>NUCLEOTIDE SEQUENCE</scope>
    <source>
        <strain evidence="2">GSM-AAB239-AS_SAM_17_03QT</strain>
    </source>
</reference>
<keyword evidence="3" id="KW-1185">Reference proteome</keyword>
<organism evidence="2 3">
    <name type="scientific">Iris pallida</name>
    <name type="common">Sweet iris</name>
    <dbReference type="NCBI Taxonomy" id="29817"/>
    <lineage>
        <taxon>Eukaryota</taxon>
        <taxon>Viridiplantae</taxon>
        <taxon>Streptophyta</taxon>
        <taxon>Embryophyta</taxon>
        <taxon>Tracheophyta</taxon>
        <taxon>Spermatophyta</taxon>
        <taxon>Magnoliopsida</taxon>
        <taxon>Liliopsida</taxon>
        <taxon>Asparagales</taxon>
        <taxon>Iridaceae</taxon>
        <taxon>Iridoideae</taxon>
        <taxon>Irideae</taxon>
        <taxon>Iris</taxon>
    </lineage>
</organism>
<feature type="compositionally biased region" description="Low complexity" evidence="1">
    <location>
        <begin position="13"/>
        <end position="31"/>
    </location>
</feature>
<dbReference type="EMBL" id="JANAVB010013999">
    <property type="protein sequence ID" value="KAJ6834798.1"/>
    <property type="molecule type" value="Genomic_DNA"/>
</dbReference>
<reference evidence="2" key="2">
    <citation type="submission" date="2023-04" db="EMBL/GenBank/DDBJ databases">
        <authorList>
            <person name="Bruccoleri R.E."/>
            <person name="Oakeley E.J."/>
            <person name="Faust A.-M."/>
            <person name="Dessus-Babus S."/>
            <person name="Altorfer M."/>
            <person name="Burckhardt D."/>
            <person name="Oertli M."/>
            <person name="Naumann U."/>
            <person name="Petersen F."/>
            <person name="Wong J."/>
        </authorList>
    </citation>
    <scope>NUCLEOTIDE SEQUENCE</scope>
    <source>
        <strain evidence="2">GSM-AAB239-AS_SAM_17_03QT</strain>
        <tissue evidence="2">Leaf</tissue>
    </source>
</reference>
<evidence type="ECO:0000313" key="3">
    <source>
        <dbReference type="Proteomes" id="UP001140949"/>
    </source>
</evidence>
<protein>
    <submittedName>
        <fullName evidence="2">Uncharacterized protein</fullName>
    </submittedName>
</protein>
<dbReference type="AlphaFoldDB" id="A0AAX6H2D8"/>
<feature type="compositionally biased region" description="Polar residues" evidence="1">
    <location>
        <begin position="32"/>
        <end position="43"/>
    </location>
</feature>
<feature type="region of interest" description="Disordered" evidence="1">
    <location>
        <begin position="1"/>
        <end position="50"/>
    </location>
</feature>
<feature type="compositionally biased region" description="Polar residues" evidence="1">
    <location>
        <begin position="1"/>
        <end position="12"/>
    </location>
</feature>
<evidence type="ECO:0000256" key="1">
    <source>
        <dbReference type="SAM" id="MobiDB-lite"/>
    </source>
</evidence>